<protein>
    <submittedName>
        <fullName evidence="4">SDR family oxidoreductase</fullName>
    </submittedName>
</protein>
<evidence type="ECO:0000313" key="4">
    <source>
        <dbReference type="EMBL" id="RSM38403.1"/>
    </source>
</evidence>
<evidence type="ECO:0000313" key="5">
    <source>
        <dbReference type="Proteomes" id="UP000286716"/>
    </source>
</evidence>
<dbReference type="RefSeq" id="WP_020639389.1">
    <property type="nucleotide sequence ID" value="NZ_QHHU01000058.1"/>
</dbReference>
<dbReference type="OrthoDB" id="286404at2"/>
<evidence type="ECO:0000256" key="3">
    <source>
        <dbReference type="RuleBase" id="RU000363"/>
    </source>
</evidence>
<dbReference type="Proteomes" id="UP000286716">
    <property type="component" value="Unassembled WGS sequence"/>
</dbReference>
<keyword evidence="2" id="KW-0560">Oxidoreductase</keyword>
<evidence type="ECO:0000256" key="1">
    <source>
        <dbReference type="ARBA" id="ARBA00006484"/>
    </source>
</evidence>
<dbReference type="PRINTS" id="PR00080">
    <property type="entry name" value="SDRFAMILY"/>
</dbReference>
<sequence length="284" mass="30579">MRKKPETDRVVLVTGAATGIGAAIAEAAIAAGHRVLLTDIDAEAVRTTAGRLGERAAAVALDIRDPDGWVKAFDAAEAQFGPVDVLVNNAGIIHTGHARDLSLQQHRDIVEVNLLGAMTGIHTALPRMTERGRGHLITVCSMTAFLALPGYATYGGTKHALRAFHHAVALEERHGPLHFTILHPPSTRTKMLEQELADPTSATAFSEKATTPQHVARVVVDAITTKPVEVVFPAFSGRVQRIAGVFPQLIRRLIPVIEAKGRRERQRLINTGKTRLSAVPGRTE</sequence>
<name>A0A428W5U2_AMYBA</name>
<reference evidence="4 5" key="1">
    <citation type="submission" date="2018-05" db="EMBL/GenBank/DDBJ databases">
        <title>Evolution of GPA BGCs.</title>
        <authorList>
            <person name="Waglechner N."/>
            <person name="Wright G.D."/>
        </authorList>
    </citation>
    <scope>NUCLEOTIDE SEQUENCE [LARGE SCALE GENOMIC DNA]</scope>
    <source>
        <strain evidence="4 5">DSM 5908</strain>
    </source>
</reference>
<proteinExistence type="inferred from homology"/>
<dbReference type="EMBL" id="QHHU01000058">
    <property type="protein sequence ID" value="RSM38403.1"/>
    <property type="molecule type" value="Genomic_DNA"/>
</dbReference>
<comment type="similarity">
    <text evidence="1 3">Belongs to the short-chain dehydrogenases/reductases (SDR) family.</text>
</comment>
<dbReference type="AlphaFoldDB" id="A0A428W5U2"/>
<dbReference type="InterPro" id="IPR002347">
    <property type="entry name" value="SDR_fam"/>
</dbReference>
<dbReference type="InterPro" id="IPR036291">
    <property type="entry name" value="NAD(P)-bd_dom_sf"/>
</dbReference>
<dbReference type="SUPFAM" id="SSF51735">
    <property type="entry name" value="NAD(P)-binding Rossmann-fold domains"/>
    <property type="match status" value="1"/>
</dbReference>
<dbReference type="PANTHER" id="PTHR44196">
    <property type="entry name" value="DEHYDROGENASE/REDUCTASE SDR FAMILY MEMBER 7B"/>
    <property type="match status" value="1"/>
</dbReference>
<dbReference type="PRINTS" id="PR00081">
    <property type="entry name" value="GDHRDH"/>
</dbReference>
<dbReference type="InterPro" id="IPR020904">
    <property type="entry name" value="Sc_DH/Rdtase_CS"/>
</dbReference>
<dbReference type="Gene3D" id="3.40.50.720">
    <property type="entry name" value="NAD(P)-binding Rossmann-like Domain"/>
    <property type="match status" value="1"/>
</dbReference>
<gene>
    <name evidence="4" type="ORF">DMA12_33215</name>
</gene>
<dbReference type="Pfam" id="PF00106">
    <property type="entry name" value="adh_short"/>
    <property type="match status" value="1"/>
</dbReference>
<dbReference type="CDD" id="cd05233">
    <property type="entry name" value="SDR_c"/>
    <property type="match status" value="1"/>
</dbReference>
<dbReference type="GO" id="GO:0016491">
    <property type="term" value="F:oxidoreductase activity"/>
    <property type="evidence" value="ECO:0007669"/>
    <property type="project" value="UniProtKB-KW"/>
</dbReference>
<evidence type="ECO:0000256" key="2">
    <source>
        <dbReference type="ARBA" id="ARBA00023002"/>
    </source>
</evidence>
<dbReference type="PROSITE" id="PS00061">
    <property type="entry name" value="ADH_SHORT"/>
    <property type="match status" value="1"/>
</dbReference>
<organism evidence="4 5">
    <name type="scientific">Amycolatopsis balhimycina DSM 5908</name>
    <dbReference type="NCBI Taxonomy" id="1081091"/>
    <lineage>
        <taxon>Bacteria</taxon>
        <taxon>Bacillati</taxon>
        <taxon>Actinomycetota</taxon>
        <taxon>Actinomycetes</taxon>
        <taxon>Pseudonocardiales</taxon>
        <taxon>Pseudonocardiaceae</taxon>
        <taxon>Amycolatopsis</taxon>
    </lineage>
</organism>
<accession>A0A428W5U2</accession>
<keyword evidence="5" id="KW-1185">Reference proteome</keyword>
<comment type="caution">
    <text evidence="4">The sequence shown here is derived from an EMBL/GenBank/DDBJ whole genome shotgun (WGS) entry which is preliminary data.</text>
</comment>
<dbReference type="PANTHER" id="PTHR44196:SF1">
    <property type="entry name" value="DEHYDROGENASE_REDUCTASE SDR FAMILY MEMBER 7B"/>
    <property type="match status" value="1"/>
</dbReference>
<dbReference type="GO" id="GO:0016020">
    <property type="term" value="C:membrane"/>
    <property type="evidence" value="ECO:0007669"/>
    <property type="project" value="TreeGrafter"/>
</dbReference>